<organism evidence="1 2">
    <name type="scientific">Sphingobium rhizovicinum</name>
    <dbReference type="NCBI Taxonomy" id="432308"/>
    <lineage>
        <taxon>Bacteria</taxon>
        <taxon>Pseudomonadati</taxon>
        <taxon>Pseudomonadota</taxon>
        <taxon>Alphaproteobacteria</taxon>
        <taxon>Sphingomonadales</taxon>
        <taxon>Sphingomonadaceae</taxon>
        <taxon>Sphingobium</taxon>
    </lineage>
</organism>
<dbReference type="PANTHER" id="PTHR33747:SF1">
    <property type="entry name" value="ADENYLATE CYCLASE-ASSOCIATED CAP C-TERMINAL DOMAIN-CONTAINING PROTEIN"/>
    <property type="match status" value="1"/>
</dbReference>
<protein>
    <submittedName>
        <fullName evidence="1">UPF0149 family protein</fullName>
    </submittedName>
</protein>
<dbReference type="SUPFAM" id="SSF101327">
    <property type="entry name" value="YgfB-like"/>
    <property type="match status" value="1"/>
</dbReference>
<dbReference type="InterPro" id="IPR004027">
    <property type="entry name" value="SEC_C_motif"/>
</dbReference>
<reference evidence="2" key="1">
    <citation type="journal article" date="2019" name="Int. J. Syst. Evol. Microbiol.">
        <title>The Global Catalogue of Microorganisms (GCM) 10K type strain sequencing project: providing services to taxonomists for standard genome sequencing and annotation.</title>
        <authorList>
            <consortium name="The Broad Institute Genomics Platform"/>
            <consortium name="The Broad Institute Genome Sequencing Center for Infectious Disease"/>
            <person name="Wu L."/>
            <person name="Ma J."/>
        </authorList>
    </citation>
    <scope>NUCLEOTIDE SEQUENCE [LARGE SCALE GENOMIC DNA]</scope>
    <source>
        <strain evidence="2">CCM 7491</strain>
    </source>
</reference>
<dbReference type="Gene3D" id="3.10.450.50">
    <property type="match status" value="1"/>
</dbReference>
<dbReference type="PANTHER" id="PTHR33747">
    <property type="entry name" value="UPF0225 PROTEIN SCO1677"/>
    <property type="match status" value="1"/>
</dbReference>
<gene>
    <name evidence="1" type="ORF">ACFOKF_13290</name>
</gene>
<accession>A0ABV7NIC3</accession>
<evidence type="ECO:0000313" key="1">
    <source>
        <dbReference type="EMBL" id="MFC3442145.1"/>
    </source>
</evidence>
<dbReference type="Pfam" id="PF03695">
    <property type="entry name" value="UPF0149"/>
    <property type="match status" value="1"/>
</dbReference>
<sequence>MSEYLDDLDDILLTQFDDGMLLSELDGYLTGLIVSPDIVPPARWLKPIWGDAPPPFDNAASLQHFLDLMMTHHNRLLESLSMPGDYAPILDSDPRTGEVLWEMWMDGFAAAMKLAPAGWNRIRASNDAEAKAALAGIIELATASARSPAFGEEQQQRLDQRATDLLPIWIPTLHAWQRSNQQDKPLAGKAKVGRNDPCPCGSGEKYKKCCAMA</sequence>
<dbReference type="NCBIfam" id="TIGR02292">
    <property type="entry name" value="ygfB_yecA"/>
    <property type="match status" value="1"/>
</dbReference>
<dbReference type="InterPro" id="IPR011978">
    <property type="entry name" value="YgfB-like"/>
</dbReference>
<dbReference type="Pfam" id="PF02810">
    <property type="entry name" value="SEC-C"/>
    <property type="match status" value="1"/>
</dbReference>
<keyword evidence="2" id="KW-1185">Reference proteome</keyword>
<dbReference type="Proteomes" id="UP001595681">
    <property type="component" value="Unassembled WGS sequence"/>
</dbReference>
<dbReference type="EMBL" id="JBHRVU010000004">
    <property type="protein sequence ID" value="MFC3442145.1"/>
    <property type="molecule type" value="Genomic_DNA"/>
</dbReference>
<comment type="caution">
    <text evidence="1">The sequence shown here is derived from an EMBL/GenBank/DDBJ whole genome shotgun (WGS) entry which is preliminary data.</text>
</comment>
<proteinExistence type="predicted"/>
<name>A0ABV7NIC3_9SPHN</name>
<evidence type="ECO:0000313" key="2">
    <source>
        <dbReference type="Proteomes" id="UP001595681"/>
    </source>
</evidence>
<dbReference type="SUPFAM" id="SSF103642">
    <property type="entry name" value="Sec-C motif"/>
    <property type="match status" value="1"/>
</dbReference>
<dbReference type="InterPro" id="IPR036255">
    <property type="entry name" value="YgfB-like_sf"/>
</dbReference>
<dbReference type="RefSeq" id="WP_380796176.1">
    <property type="nucleotide sequence ID" value="NZ_JBHRVU010000004.1"/>
</dbReference>